<protein>
    <recommendedName>
        <fullName evidence="10">Myosin binding protein C, cardiac</fullName>
    </recommendedName>
</protein>
<feature type="region of interest" description="Disordered" evidence="6">
    <location>
        <begin position="1"/>
        <end position="129"/>
    </location>
</feature>
<dbReference type="SUPFAM" id="SSF48726">
    <property type="entry name" value="Immunoglobulin"/>
    <property type="match status" value="2"/>
</dbReference>
<keyword evidence="2" id="KW-0677">Repeat</keyword>
<dbReference type="InterPro" id="IPR036116">
    <property type="entry name" value="FN3_sf"/>
</dbReference>
<evidence type="ECO:0000259" key="8">
    <source>
        <dbReference type="PROSITE" id="PS50853"/>
    </source>
</evidence>
<proteinExistence type="predicted"/>
<dbReference type="PROSITE" id="PS50853">
    <property type="entry name" value="FN3"/>
    <property type="match status" value="1"/>
</dbReference>
<dbReference type="GO" id="GO:0031430">
    <property type="term" value="C:M band"/>
    <property type="evidence" value="ECO:0007669"/>
    <property type="project" value="TreeGrafter"/>
</dbReference>
<evidence type="ECO:0008006" key="10">
    <source>
        <dbReference type="Google" id="ProtNLM"/>
    </source>
</evidence>
<evidence type="ECO:0000256" key="6">
    <source>
        <dbReference type="SAM" id="MobiDB-lite"/>
    </source>
</evidence>
<dbReference type="CDD" id="cd00063">
    <property type="entry name" value="FN3"/>
    <property type="match status" value="2"/>
</dbReference>
<dbReference type="PANTHER" id="PTHR13817">
    <property type="entry name" value="TITIN"/>
    <property type="match status" value="1"/>
</dbReference>
<reference evidence="9" key="1">
    <citation type="submission" date="2023-09" db="UniProtKB">
        <authorList>
            <consortium name="Ensembl"/>
        </authorList>
    </citation>
    <scope>IDENTIFICATION</scope>
</reference>
<dbReference type="FunFam" id="2.60.40.10:FF:000557">
    <property type="entry name" value="Myosin binding protein Ha"/>
    <property type="match status" value="1"/>
</dbReference>
<dbReference type="PROSITE" id="PS50835">
    <property type="entry name" value="IG_LIKE"/>
    <property type="match status" value="2"/>
</dbReference>
<dbReference type="Ensembl" id="ENSPNYT00000007914.1">
    <property type="protein sequence ID" value="ENSPNYP00000007724.1"/>
    <property type="gene ID" value="ENSPNYG00000005813.1"/>
</dbReference>
<evidence type="ECO:0000256" key="4">
    <source>
        <dbReference type="ARBA" id="ARBA00023179"/>
    </source>
</evidence>
<feature type="compositionally biased region" description="Low complexity" evidence="6">
    <location>
        <begin position="92"/>
        <end position="113"/>
    </location>
</feature>
<dbReference type="InterPro" id="IPR007110">
    <property type="entry name" value="Ig-like_dom"/>
</dbReference>
<dbReference type="SMART" id="SM00409">
    <property type="entry name" value="IG"/>
    <property type="match status" value="2"/>
</dbReference>
<dbReference type="InterPro" id="IPR013098">
    <property type="entry name" value="Ig_I-set"/>
</dbReference>
<keyword evidence="3" id="KW-0130">Cell adhesion</keyword>
<dbReference type="Pfam" id="PF07679">
    <property type="entry name" value="I-set"/>
    <property type="match status" value="2"/>
</dbReference>
<evidence type="ECO:0000259" key="7">
    <source>
        <dbReference type="PROSITE" id="PS50835"/>
    </source>
</evidence>
<accession>A0A3B4FDG5</accession>
<evidence type="ECO:0000313" key="9">
    <source>
        <dbReference type="Ensembl" id="ENSPNYP00000007724.1"/>
    </source>
</evidence>
<dbReference type="GO" id="GO:0007155">
    <property type="term" value="P:cell adhesion"/>
    <property type="evidence" value="ECO:0007669"/>
    <property type="project" value="UniProtKB-KW"/>
</dbReference>
<keyword evidence="1" id="KW-0787">Thick filament</keyword>
<keyword evidence="4" id="KW-0514">Muscle protein</keyword>
<name>A0A3B4FDG5_9CICH</name>
<dbReference type="PANTHER" id="PTHR13817:SF20">
    <property type="entry name" value="MYOSIN-BINDING PROTEIN C, CARDIAC-TYPE"/>
    <property type="match status" value="1"/>
</dbReference>
<dbReference type="STRING" id="303518.ENSPNYP00000007724"/>
<evidence type="ECO:0000256" key="1">
    <source>
        <dbReference type="ARBA" id="ARBA00022433"/>
    </source>
</evidence>
<feature type="compositionally biased region" description="Low complexity" evidence="6">
    <location>
        <begin position="57"/>
        <end position="72"/>
    </location>
</feature>
<dbReference type="InterPro" id="IPR013783">
    <property type="entry name" value="Ig-like_fold"/>
</dbReference>
<dbReference type="SUPFAM" id="SSF49265">
    <property type="entry name" value="Fibronectin type III"/>
    <property type="match status" value="1"/>
</dbReference>
<evidence type="ECO:0000256" key="2">
    <source>
        <dbReference type="ARBA" id="ARBA00022737"/>
    </source>
</evidence>
<dbReference type="GO" id="GO:0045214">
    <property type="term" value="P:sarcomere organization"/>
    <property type="evidence" value="ECO:0007669"/>
    <property type="project" value="TreeGrafter"/>
</dbReference>
<dbReference type="SMART" id="SM00060">
    <property type="entry name" value="FN3"/>
    <property type="match status" value="2"/>
</dbReference>
<dbReference type="InterPro" id="IPR003599">
    <property type="entry name" value="Ig_sub"/>
</dbReference>
<feature type="compositionally biased region" description="Basic and acidic residues" evidence="6">
    <location>
        <begin position="8"/>
        <end position="22"/>
    </location>
</feature>
<dbReference type="FunFam" id="2.60.40.10:FF:000225">
    <property type="entry name" value="Myosin-binding protein C, cardiac-type"/>
    <property type="match status" value="1"/>
</dbReference>
<dbReference type="InterPro" id="IPR003961">
    <property type="entry name" value="FN3_dom"/>
</dbReference>
<evidence type="ECO:0000256" key="3">
    <source>
        <dbReference type="ARBA" id="ARBA00022889"/>
    </source>
</evidence>
<dbReference type="FunFam" id="2.60.40.10:FF:000031">
    <property type="entry name" value="Myosin-binding protein C, slow type"/>
    <property type="match status" value="1"/>
</dbReference>
<feature type="domain" description="Ig-like" evidence="7">
    <location>
        <begin position="222"/>
        <end position="310"/>
    </location>
</feature>
<dbReference type="Gene3D" id="2.60.40.10">
    <property type="entry name" value="Immunoglobulins"/>
    <property type="match status" value="4"/>
</dbReference>
<keyword evidence="5" id="KW-0393">Immunoglobulin domain</keyword>
<feature type="domain" description="Fibronectin type-III" evidence="8">
    <location>
        <begin position="123"/>
        <end position="218"/>
    </location>
</feature>
<dbReference type="Pfam" id="PF00041">
    <property type="entry name" value="fn3"/>
    <property type="match status" value="1"/>
</dbReference>
<dbReference type="InterPro" id="IPR050964">
    <property type="entry name" value="Striated_Muscle_Regulatory"/>
</dbReference>
<organism evidence="9">
    <name type="scientific">Pundamilia nyererei</name>
    <dbReference type="NCBI Taxonomy" id="303518"/>
    <lineage>
        <taxon>Eukaryota</taxon>
        <taxon>Metazoa</taxon>
        <taxon>Chordata</taxon>
        <taxon>Craniata</taxon>
        <taxon>Vertebrata</taxon>
        <taxon>Euteleostomi</taxon>
        <taxon>Actinopterygii</taxon>
        <taxon>Neopterygii</taxon>
        <taxon>Teleostei</taxon>
        <taxon>Neoteleostei</taxon>
        <taxon>Acanthomorphata</taxon>
        <taxon>Ovalentaria</taxon>
        <taxon>Cichlomorphae</taxon>
        <taxon>Cichliformes</taxon>
        <taxon>Cichlidae</taxon>
        <taxon>African cichlids</taxon>
        <taxon>Pseudocrenilabrinae</taxon>
        <taxon>Haplochromini</taxon>
        <taxon>Pundamilia</taxon>
    </lineage>
</organism>
<evidence type="ECO:0000256" key="5">
    <source>
        <dbReference type="ARBA" id="ARBA00023319"/>
    </source>
</evidence>
<dbReference type="GO" id="GO:0032982">
    <property type="term" value="C:myosin filament"/>
    <property type="evidence" value="ECO:0007669"/>
    <property type="project" value="UniProtKB-KW"/>
</dbReference>
<dbReference type="AlphaFoldDB" id="A0A3B4FDG5"/>
<sequence length="475" mass="52285">MTKAKLSKTAEKKPVEDKKSLEPVEETAAGAPENAQANCEHSKAETEAPPPPDAEQEPGASSAEAAPSGEEGAPAEDETPAKGVTLTESGSPAEEAAAPAVQTPVEPAAAAEPDPQPVSPTSEPLGLCVDDVSDTSITLKWRRPERIGSADLEGYGIEYCKEGTDEWIPAMEGLTERTSTVIKGLTTGDKLQFRVRAYNMAGPSAPATLAQPITIREIMQRPKIWLPRNLRQTLIKKVGDTMNIVIPFQGKPRPKVTWSKDGEPLDPTIASVRNSEVDTIFFIRKTERKHSGKYELQVQIENVEDKAAVTLQVVDLPGPPEALKIVDTWGFNVALEWKPPKDNGNCEITGYTIQKADKKTMKRLQETFPILQFSFLDPIVSIGYSSECLLRYKPKVTWYKNKMDISNEAKYRMISKQGVLTLEIRKPCPFDGGVYTCKAVNDSGEDTVECKLEVRPQITREDKKEPKKEKIQEAN</sequence>
<dbReference type="InterPro" id="IPR036179">
    <property type="entry name" value="Ig-like_dom_sf"/>
</dbReference>
<feature type="domain" description="Ig-like" evidence="7">
    <location>
        <begin position="394"/>
        <end position="453"/>
    </location>
</feature>
<dbReference type="GeneTree" id="ENSGT00940000157698"/>